<proteinExistence type="predicted"/>
<dbReference type="AlphaFoldDB" id="A0A6M3JM77"/>
<gene>
    <name evidence="1" type="ORF">MM415A03982_0002</name>
</gene>
<sequence length="75" mass="8392">MKDCCGQEIIPIPGRKLSVHTNRHPNTDGSSWGWIEGCTLNVCWSNNSRFTRKDAGAFVFEYNKSFKPTVKSTAA</sequence>
<accession>A0A6M3JM77</accession>
<reference evidence="1" key="1">
    <citation type="submission" date="2020-03" db="EMBL/GenBank/DDBJ databases">
        <title>The deep terrestrial virosphere.</title>
        <authorList>
            <person name="Holmfeldt K."/>
            <person name="Nilsson E."/>
            <person name="Simone D."/>
            <person name="Lopez-Fernandez M."/>
            <person name="Wu X."/>
            <person name="de Brujin I."/>
            <person name="Lundin D."/>
            <person name="Andersson A."/>
            <person name="Bertilsson S."/>
            <person name="Dopson M."/>
        </authorList>
    </citation>
    <scope>NUCLEOTIDE SEQUENCE</scope>
    <source>
        <strain evidence="1">MM415A03982</strain>
    </source>
</reference>
<organism evidence="1">
    <name type="scientific">viral metagenome</name>
    <dbReference type="NCBI Taxonomy" id="1070528"/>
    <lineage>
        <taxon>unclassified sequences</taxon>
        <taxon>metagenomes</taxon>
        <taxon>organismal metagenomes</taxon>
    </lineage>
</organism>
<dbReference type="EMBL" id="MT141765">
    <property type="protein sequence ID" value="QJA70112.1"/>
    <property type="molecule type" value="Genomic_DNA"/>
</dbReference>
<evidence type="ECO:0000313" key="1">
    <source>
        <dbReference type="EMBL" id="QJA70112.1"/>
    </source>
</evidence>
<protein>
    <submittedName>
        <fullName evidence="1">Uncharacterized protein</fullName>
    </submittedName>
</protein>
<name>A0A6M3JM77_9ZZZZ</name>